<sequence length="163" mass="18861">MVSLYGNEVYRFARKLFAGASEADDLYQQTFLNLLEHSYVLDEKKNPRAFLFSIAYHLYKSQVRRQARRFSIAPQVSYEAAEAVLEDPGESLEEQAIKGEEADQIRQAVKGLPDKYRIPVILFYAFDLSVEEISRIEKIPAGTVKSRLHKARELLRKELERYG</sequence>
<organism evidence="7 8">
    <name type="scientific">Candidatus Blautia merdavium</name>
    <dbReference type="NCBI Taxonomy" id="2838494"/>
    <lineage>
        <taxon>Bacteria</taxon>
        <taxon>Bacillati</taxon>
        <taxon>Bacillota</taxon>
        <taxon>Clostridia</taxon>
        <taxon>Lachnospirales</taxon>
        <taxon>Lachnospiraceae</taxon>
        <taxon>Blautia</taxon>
    </lineage>
</organism>
<name>A0A9D2TA73_9FIRM</name>
<dbReference type="AlphaFoldDB" id="A0A9D2TA73"/>
<dbReference type="Gene3D" id="1.10.10.10">
    <property type="entry name" value="Winged helix-like DNA-binding domain superfamily/Winged helix DNA-binding domain"/>
    <property type="match status" value="1"/>
</dbReference>
<dbReference type="InterPro" id="IPR039425">
    <property type="entry name" value="RNA_pol_sigma-70-like"/>
</dbReference>
<dbReference type="InterPro" id="IPR013249">
    <property type="entry name" value="RNA_pol_sigma70_r4_t2"/>
</dbReference>
<dbReference type="Proteomes" id="UP000823886">
    <property type="component" value="Unassembled WGS sequence"/>
</dbReference>
<dbReference type="EMBL" id="DWVZ01000066">
    <property type="protein sequence ID" value="HJC63010.1"/>
    <property type="molecule type" value="Genomic_DNA"/>
</dbReference>
<evidence type="ECO:0000313" key="8">
    <source>
        <dbReference type="Proteomes" id="UP000823886"/>
    </source>
</evidence>
<proteinExistence type="inferred from homology"/>
<comment type="similarity">
    <text evidence="1">Belongs to the sigma-70 factor family. ECF subfamily.</text>
</comment>
<keyword evidence="3" id="KW-0731">Sigma factor</keyword>
<keyword evidence="2" id="KW-0805">Transcription regulation</keyword>
<evidence type="ECO:0000256" key="3">
    <source>
        <dbReference type="ARBA" id="ARBA00023082"/>
    </source>
</evidence>
<evidence type="ECO:0000256" key="4">
    <source>
        <dbReference type="ARBA" id="ARBA00023163"/>
    </source>
</evidence>
<dbReference type="GO" id="GO:0003677">
    <property type="term" value="F:DNA binding"/>
    <property type="evidence" value="ECO:0007669"/>
    <property type="project" value="InterPro"/>
</dbReference>
<dbReference type="PANTHER" id="PTHR43133:SF51">
    <property type="entry name" value="RNA POLYMERASE SIGMA FACTOR"/>
    <property type="match status" value="1"/>
</dbReference>
<feature type="domain" description="RNA polymerase sigma factor 70 region 4 type 2" evidence="6">
    <location>
        <begin position="103"/>
        <end position="155"/>
    </location>
</feature>
<dbReference type="NCBIfam" id="TIGR02937">
    <property type="entry name" value="sigma70-ECF"/>
    <property type="match status" value="1"/>
</dbReference>
<evidence type="ECO:0000256" key="2">
    <source>
        <dbReference type="ARBA" id="ARBA00023015"/>
    </source>
</evidence>
<dbReference type="CDD" id="cd06171">
    <property type="entry name" value="Sigma70_r4"/>
    <property type="match status" value="1"/>
</dbReference>
<reference evidence="7" key="1">
    <citation type="journal article" date="2021" name="PeerJ">
        <title>Extensive microbial diversity within the chicken gut microbiome revealed by metagenomics and culture.</title>
        <authorList>
            <person name="Gilroy R."/>
            <person name="Ravi A."/>
            <person name="Getino M."/>
            <person name="Pursley I."/>
            <person name="Horton D.L."/>
            <person name="Alikhan N.F."/>
            <person name="Baker D."/>
            <person name="Gharbi K."/>
            <person name="Hall N."/>
            <person name="Watson M."/>
            <person name="Adriaenssens E.M."/>
            <person name="Foster-Nyarko E."/>
            <person name="Jarju S."/>
            <person name="Secka A."/>
            <person name="Antonio M."/>
            <person name="Oren A."/>
            <person name="Chaudhuri R.R."/>
            <person name="La Ragione R."/>
            <person name="Hildebrand F."/>
            <person name="Pallen M.J."/>
        </authorList>
    </citation>
    <scope>NUCLEOTIDE SEQUENCE</scope>
    <source>
        <strain evidence="7">ChiBcec2-3848</strain>
    </source>
</reference>
<dbReference type="InterPro" id="IPR014284">
    <property type="entry name" value="RNA_pol_sigma-70_dom"/>
</dbReference>
<dbReference type="Gene3D" id="1.10.1740.10">
    <property type="match status" value="1"/>
</dbReference>
<accession>A0A9D2TA73</accession>
<dbReference type="PANTHER" id="PTHR43133">
    <property type="entry name" value="RNA POLYMERASE ECF-TYPE SIGMA FACTO"/>
    <property type="match status" value="1"/>
</dbReference>
<reference evidence="7" key="2">
    <citation type="submission" date="2021-04" db="EMBL/GenBank/DDBJ databases">
        <authorList>
            <person name="Gilroy R."/>
        </authorList>
    </citation>
    <scope>NUCLEOTIDE SEQUENCE</scope>
    <source>
        <strain evidence="7">ChiBcec2-3848</strain>
    </source>
</reference>
<dbReference type="SUPFAM" id="SSF88659">
    <property type="entry name" value="Sigma3 and sigma4 domains of RNA polymerase sigma factors"/>
    <property type="match status" value="1"/>
</dbReference>
<dbReference type="SUPFAM" id="SSF88946">
    <property type="entry name" value="Sigma2 domain of RNA polymerase sigma factors"/>
    <property type="match status" value="1"/>
</dbReference>
<evidence type="ECO:0000259" key="6">
    <source>
        <dbReference type="Pfam" id="PF08281"/>
    </source>
</evidence>
<dbReference type="InterPro" id="IPR013325">
    <property type="entry name" value="RNA_pol_sigma_r2"/>
</dbReference>
<protein>
    <submittedName>
        <fullName evidence="7">RNA polymerase sigma factor</fullName>
    </submittedName>
</protein>
<dbReference type="InterPro" id="IPR036388">
    <property type="entry name" value="WH-like_DNA-bd_sf"/>
</dbReference>
<comment type="caution">
    <text evidence="7">The sequence shown here is derived from an EMBL/GenBank/DDBJ whole genome shotgun (WGS) entry which is preliminary data.</text>
</comment>
<evidence type="ECO:0000256" key="1">
    <source>
        <dbReference type="ARBA" id="ARBA00010641"/>
    </source>
</evidence>
<gene>
    <name evidence="7" type="ORF">H9753_05255</name>
</gene>
<dbReference type="InterPro" id="IPR013324">
    <property type="entry name" value="RNA_pol_sigma_r3/r4-like"/>
</dbReference>
<evidence type="ECO:0000259" key="5">
    <source>
        <dbReference type="Pfam" id="PF04542"/>
    </source>
</evidence>
<evidence type="ECO:0000313" key="7">
    <source>
        <dbReference type="EMBL" id="HJC63010.1"/>
    </source>
</evidence>
<dbReference type="InterPro" id="IPR007627">
    <property type="entry name" value="RNA_pol_sigma70_r2"/>
</dbReference>
<feature type="domain" description="RNA polymerase sigma-70 region 2" evidence="5">
    <location>
        <begin position="1"/>
        <end position="69"/>
    </location>
</feature>
<dbReference type="Pfam" id="PF04542">
    <property type="entry name" value="Sigma70_r2"/>
    <property type="match status" value="1"/>
</dbReference>
<dbReference type="GO" id="GO:0006352">
    <property type="term" value="P:DNA-templated transcription initiation"/>
    <property type="evidence" value="ECO:0007669"/>
    <property type="project" value="InterPro"/>
</dbReference>
<keyword evidence="4" id="KW-0804">Transcription</keyword>
<dbReference type="GO" id="GO:0016987">
    <property type="term" value="F:sigma factor activity"/>
    <property type="evidence" value="ECO:0007669"/>
    <property type="project" value="UniProtKB-KW"/>
</dbReference>
<dbReference type="Pfam" id="PF08281">
    <property type="entry name" value="Sigma70_r4_2"/>
    <property type="match status" value="1"/>
</dbReference>